<dbReference type="AlphaFoldDB" id="A0AAD2PUY6"/>
<proteinExistence type="predicted"/>
<keyword evidence="1" id="KW-0472">Membrane</keyword>
<reference evidence="2" key="1">
    <citation type="submission" date="2023-08" db="EMBL/GenBank/DDBJ databases">
        <authorList>
            <person name="Audoor S."/>
            <person name="Bilcke G."/>
        </authorList>
    </citation>
    <scope>NUCLEOTIDE SEQUENCE</scope>
</reference>
<sequence>MDSWVISQVSFWYTVNKVKPAQVVDKVIELFLDIVTPGRGAGENSWLMKGWRSIEQSFDRADREIEIRNDLRRWDNQFPEIHHELIVRWLSGAVVSIAVTSIYNGLKPRPRKKY</sequence>
<gene>
    <name evidence="2" type="ORF">CYCCA115_LOCUS14001</name>
</gene>
<organism evidence="2 3">
    <name type="scientific">Cylindrotheca closterium</name>
    <dbReference type="NCBI Taxonomy" id="2856"/>
    <lineage>
        <taxon>Eukaryota</taxon>
        <taxon>Sar</taxon>
        <taxon>Stramenopiles</taxon>
        <taxon>Ochrophyta</taxon>
        <taxon>Bacillariophyta</taxon>
        <taxon>Bacillariophyceae</taxon>
        <taxon>Bacillariophycidae</taxon>
        <taxon>Bacillariales</taxon>
        <taxon>Bacillariaceae</taxon>
        <taxon>Cylindrotheca</taxon>
    </lineage>
</organism>
<keyword evidence="3" id="KW-1185">Reference proteome</keyword>
<keyword evidence="1" id="KW-1133">Transmembrane helix</keyword>
<comment type="caution">
    <text evidence="2">The sequence shown here is derived from an EMBL/GenBank/DDBJ whole genome shotgun (WGS) entry which is preliminary data.</text>
</comment>
<dbReference type="Proteomes" id="UP001295423">
    <property type="component" value="Unassembled WGS sequence"/>
</dbReference>
<evidence type="ECO:0000313" key="3">
    <source>
        <dbReference type="Proteomes" id="UP001295423"/>
    </source>
</evidence>
<accession>A0AAD2PUY6</accession>
<name>A0AAD2PUY6_9STRA</name>
<keyword evidence="1" id="KW-0812">Transmembrane</keyword>
<evidence type="ECO:0000313" key="2">
    <source>
        <dbReference type="EMBL" id="CAJ1953380.1"/>
    </source>
</evidence>
<feature type="transmembrane region" description="Helical" evidence="1">
    <location>
        <begin position="86"/>
        <end position="106"/>
    </location>
</feature>
<evidence type="ECO:0000256" key="1">
    <source>
        <dbReference type="SAM" id="Phobius"/>
    </source>
</evidence>
<dbReference type="EMBL" id="CAKOGP040001825">
    <property type="protein sequence ID" value="CAJ1953380.1"/>
    <property type="molecule type" value="Genomic_DNA"/>
</dbReference>
<protein>
    <submittedName>
        <fullName evidence="2">Uncharacterized protein</fullName>
    </submittedName>
</protein>